<organism evidence="3">
    <name type="scientific">uncultured bacterium</name>
    <name type="common">gcode 4</name>
    <dbReference type="NCBI Taxonomy" id="1234023"/>
    <lineage>
        <taxon>Bacteria</taxon>
        <taxon>environmental samples</taxon>
    </lineage>
</organism>
<keyword evidence="1" id="KW-0812">Transmembrane</keyword>
<keyword evidence="1" id="KW-1133">Transmembrane helix</keyword>
<evidence type="ECO:0000259" key="2">
    <source>
        <dbReference type="Pfam" id="PF09851"/>
    </source>
</evidence>
<feature type="transmembrane region" description="Helical" evidence="1">
    <location>
        <begin position="15"/>
        <end position="36"/>
    </location>
</feature>
<protein>
    <recommendedName>
        <fullName evidence="2">SHOCT domain-containing protein</fullName>
    </recommendedName>
</protein>
<comment type="caution">
    <text evidence="3">The sequence shown here is derived from an EMBL/GenBank/DDBJ whole genome shotgun (WGS) entry which is preliminary data.</text>
</comment>
<keyword evidence="1" id="KW-0472">Membrane</keyword>
<name>K2GZ28_9BACT</name>
<dbReference type="InterPro" id="IPR018649">
    <property type="entry name" value="SHOCT"/>
</dbReference>
<evidence type="ECO:0000256" key="1">
    <source>
        <dbReference type="SAM" id="Phobius"/>
    </source>
</evidence>
<evidence type="ECO:0000313" key="3">
    <source>
        <dbReference type="EMBL" id="EKE28715.1"/>
    </source>
</evidence>
<accession>K2GZ28</accession>
<sequence>MMYWLNWYSCWGFSMIWWILMIIFWWIVIYFFIQIINQNSFKKESRDAMSILKERYAKWEITKKEFEEMKKDLM</sequence>
<dbReference type="AlphaFoldDB" id="K2GZ28"/>
<feature type="domain" description="SHOCT" evidence="2">
    <location>
        <begin position="47"/>
        <end position="74"/>
    </location>
</feature>
<dbReference type="EMBL" id="AMFJ01000299">
    <property type="protein sequence ID" value="EKE28715.1"/>
    <property type="molecule type" value="Genomic_DNA"/>
</dbReference>
<reference evidence="3" key="1">
    <citation type="journal article" date="2012" name="Science">
        <title>Fermentation, hydrogen, and sulfur metabolism in multiple uncultivated bacterial phyla.</title>
        <authorList>
            <person name="Wrighton K.C."/>
            <person name="Thomas B.C."/>
            <person name="Sharon I."/>
            <person name="Miller C.S."/>
            <person name="Castelle C.J."/>
            <person name="VerBerkmoes N.C."/>
            <person name="Wilkins M.J."/>
            <person name="Hettich R.L."/>
            <person name="Lipton M.S."/>
            <person name="Williams K.H."/>
            <person name="Long P.E."/>
            <person name="Banfield J.F."/>
        </authorList>
    </citation>
    <scope>NUCLEOTIDE SEQUENCE [LARGE SCALE GENOMIC DNA]</scope>
</reference>
<proteinExistence type="predicted"/>
<gene>
    <name evidence="3" type="ORF">ACD_3C00025G0004</name>
</gene>
<dbReference type="Pfam" id="PF09851">
    <property type="entry name" value="SHOCT"/>
    <property type="match status" value="1"/>
</dbReference>